<dbReference type="OrthoDB" id="156360at2157"/>
<evidence type="ECO:0000313" key="2">
    <source>
        <dbReference type="Proteomes" id="UP000199076"/>
    </source>
</evidence>
<organism evidence="1 2">
    <name type="scientific">Halorientalis regularis</name>
    <dbReference type="NCBI Taxonomy" id="660518"/>
    <lineage>
        <taxon>Archaea</taxon>
        <taxon>Methanobacteriati</taxon>
        <taxon>Methanobacteriota</taxon>
        <taxon>Stenosarchaea group</taxon>
        <taxon>Halobacteria</taxon>
        <taxon>Halobacteriales</taxon>
        <taxon>Haloarculaceae</taxon>
        <taxon>Halorientalis</taxon>
    </lineage>
</organism>
<evidence type="ECO:0000313" key="1">
    <source>
        <dbReference type="EMBL" id="SDF46571.1"/>
    </source>
</evidence>
<dbReference type="RefSeq" id="WP_217630131.1">
    <property type="nucleotide sequence ID" value="NZ_FNBK01000006.1"/>
</dbReference>
<dbReference type="InterPro" id="IPR009078">
    <property type="entry name" value="Ferritin-like_SF"/>
</dbReference>
<keyword evidence="2" id="KW-1185">Reference proteome</keyword>
<dbReference type="STRING" id="660518.SAMN05216218_106225"/>
<dbReference type="AlphaFoldDB" id="A0A1G7LAZ7"/>
<dbReference type="Proteomes" id="UP000199076">
    <property type="component" value="Unassembled WGS sequence"/>
</dbReference>
<sequence>MTQVEDHSREMRLDSDSFAQGYFKNAVYRHWDPYEIEGLDDDKRKMVEYGPGEDEFDELRTAIARFGAGEEAVTEDLMPLAMVLEDINDQMFLSSQIYEEAKHTQFFDRFWREVINPVAEEMGYEVTNPTDQRYFNDDYIALFDKTEDAMERLLTDDTPENRVRAYCHYHLVVESVLAQTGYYGFQSAFSDQGSDEVTDEDFPNSEGLVGGIAKVRSDEGRHVGFGMNKVRGYVQSGEVSEDVVQETLQSLMPHVAGTFSDLTESLNPGPLVAYSRDKLTRRIEIITDAEAEVPDVDELVELGSDDAAAAD</sequence>
<accession>A0A1G7LAZ7</accession>
<dbReference type="EMBL" id="FNBK01000006">
    <property type="protein sequence ID" value="SDF46571.1"/>
    <property type="molecule type" value="Genomic_DNA"/>
</dbReference>
<gene>
    <name evidence="1" type="ORF">SAMN05216218_106225</name>
</gene>
<dbReference type="InterPro" id="IPR012348">
    <property type="entry name" value="RNR-like"/>
</dbReference>
<reference evidence="2" key="1">
    <citation type="submission" date="2016-10" db="EMBL/GenBank/DDBJ databases">
        <authorList>
            <person name="Varghese N."/>
            <person name="Submissions S."/>
        </authorList>
    </citation>
    <scope>NUCLEOTIDE SEQUENCE [LARGE SCALE GENOMIC DNA]</scope>
    <source>
        <strain evidence="2">IBRC-M 10760</strain>
    </source>
</reference>
<dbReference type="Gene3D" id="1.10.620.20">
    <property type="entry name" value="Ribonucleotide Reductase, subunit A"/>
    <property type="match status" value="1"/>
</dbReference>
<name>A0A1G7LAZ7_9EURY</name>
<dbReference type="GO" id="GO:0016491">
    <property type="term" value="F:oxidoreductase activity"/>
    <property type="evidence" value="ECO:0007669"/>
    <property type="project" value="InterPro"/>
</dbReference>
<protein>
    <submittedName>
        <fullName evidence="1">Ribonucleoside-diphosphate reductase beta chain</fullName>
    </submittedName>
</protein>
<dbReference type="SUPFAM" id="SSF47240">
    <property type="entry name" value="Ferritin-like"/>
    <property type="match status" value="1"/>
</dbReference>
<proteinExistence type="predicted"/>